<name>A0A4R7W3I9_9PSEU</name>
<dbReference type="AlphaFoldDB" id="A0A4R7W3I9"/>
<evidence type="ECO:0000256" key="1">
    <source>
        <dbReference type="SAM" id="MobiDB-lite"/>
    </source>
</evidence>
<feature type="compositionally biased region" description="Acidic residues" evidence="1">
    <location>
        <begin position="157"/>
        <end position="169"/>
    </location>
</feature>
<keyword evidence="3" id="KW-1185">Reference proteome</keyword>
<sequence length="169" mass="19060">MDDRVLNPDDARQRLEAWKGRIDKLAADTQAMSDRFQQLQVTRRDRDGMTEVTVDSSGSLVGLKLTREIDRSAPDVIAATIMSTIREAKAELAERTQEIVEETIGTDSPAGRAIAERVGDQLRGTRDDESVEVEQPEDESVEPLRSDDRPTHRVRGDDDDDDNELNLWR</sequence>
<feature type="region of interest" description="Disordered" evidence="1">
    <location>
        <begin position="101"/>
        <end position="169"/>
    </location>
</feature>
<feature type="compositionally biased region" description="Acidic residues" evidence="1">
    <location>
        <begin position="129"/>
        <end position="141"/>
    </location>
</feature>
<evidence type="ECO:0000313" key="2">
    <source>
        <dbReference type="EMBL" id="TDV57220.1"/>
    </source>
</evidence>
<dbReference type="OrthoDB" id="3695809at2"/>
<proteinExistence type="predicted"/>
<dbReference type="GO" id="GO:0003677">
    <property type="term" value="F:DNA binding"/>
    <property type="evidence" value="ECO:0007669"/>
    <property type="project" value="UniProtKB-KW"/>
</dbReference>
<evidence type="ECO:0000313" key="3">
    <source>
        <dbReference type="Proteomes" id="UP000294927"/>
    </source>
</evidence>
<keyword evidence="2" id="KW-0238">DNA-binding</keyword>
<organism evidence="2 3">
    <name type="scientific">Actinophytocola oryzae</name>
    <dbReference type="NCBI Taxonomy" id="502181"/>
    <lineage>
        <taxon>Bacteria</taxon>
        <taxon>Bacillati</taxon>
        <taxon>Actinomycetota</taxon>
        <taxon>Actinomycetes</taxon>
        <taxon>Pseudonocardiales</taxon>
        <taxon>Pseudonocardiaceae</taxon>
    </lineage>
</organism>
<dbReference type="Proteomes" id="UP000294927">
    <property type="component" value="Unassembled WGS sequence"/>
</dbReference>
<dbReference type="InterPro" id="IPR004401">
    <property type="entry name" value="YbaB/EbfC"/>
</dbReference>
<accession>A0A4R7W3I9</accession>
<protein>
    <submittedName>
        <fullName evidence="2">DNA-binding protein YbaB</fullName>
    </submittedName>
</protein>
<feature type="compositionally biased region" description="Basic and acidic residues" evidence="1">
    <location>
        <begin position="114"/>
        <end position="128"/>
    </location>
</feature>
<comment type="caution">
    <text evidence="2">The sequence shown here is derived from an EMBL/GenBank/DDBJ whole genome shotgun (WGS) entry which is preliminary data.</text>
</comment>
<dbReference type="EMBL" id="SOCP01000001">
    <property type="protein sequence ID" value="TDV57220.1"/>
    <property type="molecule type" value="Genomic_DNA"/>
</dbReference>
<dbReference type="RefSeq" id="WP_133900543.1">
    <property type="nucleotide sequence ID" value="NZ_SOCP01000001.1"/>
</dbReference>
<dbReference type="Pfam" id="PF02575">
    <property type="entry name" value="YbaB_DNA_bd"/>
    <property type="match status" value="1"/>
</dbReference>
<dbReference type="SUPFAM" id="SSF82607">
    <property type="entry name" value="YbaB-like"/>
    <property type="match status" value="1"/>
</dbReference>
<reference evidence="2 3" key="1">
    <citation type="submission" date="2019-03" db="EMBL/GenBank/DDBJ databases">
        <title>Genomic Encyclopedia of Archaeal and Bacterial Type Strains, Phase II (KMG-II): from individual species to whole genera.</title>
        <authorList>
            <person name="Goeker M."/>
        </authorList>
    </citation>
    <scope>NUCLEOTIDE SEQUENCE [LARGE SCALE GENOMIC DNA]</scope>
    <source>
        <strain evidence="2 3">DSM 45499</strain>
    </source>
</reference>
<dbReference type="InterPro" id="IPR036894">
    <property type="entry name" value="YbaB-like_sf"/>
</dbReference>
<gene>
    <name evidence="2" type="ORF">CLV71_10191</name>
</gene>
<feature type="compositionally biased region" description="Basic and acidic residues" evidence="1">
    <location>
        <begin position="142"/>
        <end position="156"/>
    </location>
</feature>
<dbReference type="Gene3D" id="3.30.1310.10">
    <property type="entry name" value="Nucleoid-associated protein YbaB-like domain"/>
    <property type="match status" value="1"/>
</dbReference>